<evidence type="ECO:0000256" key="1">
    <source>
        <dbReference type="ARBA" id="ARBA00001947"/>
    </source>
</evidence>
<keyword evidence="3" id="KW-0805">Transcription regulation</keyword>
<accession>A0A9W8YAB1</accession>
<dbReference type="Pfam" id="PF00165">
    <property type="entry name" value="HTH_AraC"/>
    <property type="match status" value="1"/>
</dbReference>
<dbReference type="InterPro" id="IPR004026">
    <property type="entry name" value="Ada_DNA_repair_Zn-bd"/>
</dbReference>
<dbReference type="PROSITE" id="PS01124">
    <property type="entry name" value="HTH_ARAC_FAMILY_2"/>
    <property type="match status" value="1"/>
</dbReference>
<dbReference type="Proteomes" id="UP001140560">
    <property type="component" value="Unassembled WGS sequence"/>
</dbReference>
<sequence length="274" mass="30074">MAFTTDADRWRALVTRDANANGHFIYSVRSTNIYCRPTCPGRLARRANVGFYKTAFEAEAAGFRACKRCKPNTILEDPQERAVEKACLLIDESLRSSSPTLKLQDLAKKVGLTPRYFHKIFKDKTGLTPKEYTTKAKTENHYSPSTVAISTGSEASIQTPDWETFDFNDLIDYDADLNATWTEDIGTEALNARTTGCDTEIDMDMLLRSWSSGYGPSGIDPGLGSTDDILLRSLEAMSAPNSLQGAKAAPSVSTFELDAAALLRCDSVADLIQT</sequence>
<dbReference type="OrthoDB" id="2447880at2759"/>
<evidence type="ECO:0000256" key="3">
    <source>
        <dbReference type="ARBA" id="ARBA00023015"/>
    </source>
</evidence>
<keyword evidence="8" id="KW-1185">Reference proteome</keyword>
<dbReference type="GO" id="GO:0003700">
    <property type="term" value="F:DNA-binding transcription factor activity"/>
    <property type="evidence" value="ECO:0007669"/>
    <property type="project" value="InterPro"/>
</dbReference>
<dbReference type="GO" id="GO:0032259">
    <property type="term" value="P:methylation"/>
    <property type="evidence" value="ECO:0007669"/>
    <property type="project" value="UniProtKB-KW"/>
</dbReference>
<dbReference type="Gene3D" id="3.40.10.10">
    <property type="entry name" value="DNA Methylphosphotriester Repair Domain"/>
    <property type="match status" value="1"/>
</dbReference>
<dbReference type="GO" id="GO:0008270">
    <property type="term" value="F:zinc ion binding"/>
    <property type="evidence" value="ECO:0007669"/>
    <property type="project" value="InterPro"/>
</dbReference>
<name>A0A9W8YAB1_9PLEO</name>
<dbReference type="Gene3D" id="1.10.10.60">
    <property type="entry name" value="Homeodomain-like"/>
    <property type="match status" value="1"/>
</dbReference>
<keyword evidence="5" id="KW-0804">Transcription</keyword>
<keyword evidence="2" id="KW-0489">Methyltransferase</keyword>
<evidence type="ECO:0000256" key="4">
    <source>
        <dbReference type="ARBA" id="ARBA00023159"/>
    </source>
</evidence>
<protein>
    <recommendedName>
        <fullName evidence="6">HTH araC/xylS-type domain-containing protein</fullName>
    </recommendedName>
</protein>
<dbReference type="GO" id="GO:0008168">
    <property type="term" value="F:methyltransferase activity"/>
    <property type="evidence" value="ECO:0007669"/>
    <property type="project" value="UniProtKB-KW"/>
</dbReference>
<dbReference type="EMBL" id="JAPEUY010000006">
    <property type="protein sequence ID" value="KAJ4372238.1"/>
    <property type="molecule type" value="Genomic_DNA"/>
</dbReference>
<keyword evidence="4" id="KW-0010">Activator</keyword>
<evidence type="ECO:0000256" key="5">
    <source>
        <dbReference type="ARBA" id="ARBA00023163"/>
    </source>
</evidence>
<dbReference type="GO" id="GO:0043565">
    <property type="term" value="F:sequence-specific DNA binding"/>
    <property type="evidence" value="ECO:0007669"/>
    <property type="project" value="InterPro"/>
</dbReference>
<dbReference type="AlphaFoldDB" id="A0A9W8YAB1"/>
<comment type="cofactor">
    <cofactor evidence="1">
        <name>Zn(2+)</name>
        <dbReference type="ChEBI" id="CHEBI:29105"/>
    </cofactor>
</comment>
<dbReference type="GO" id="GO:0006281">
    <property type="term" value="P:DNA repair"/>
    <property type="evidence" value="ECO:0007669"/>
    <property type="project" value="InterPro"/>
</dbReference>
<evidence type="ECO:0000259" key="6">
    <source>
        <dbReference type="PROSITE" id="PS01124"/>
    </source>
</evidence>
<dbReference type="InterPro" id="IPR009057">
    <property type="entry name" value="Homeodomain-like_sf"/>
</dbReference>
<feature type="domain" description="HTH araC/xylS-type" evidence="6">
    <location>
        <begin position="84"/>
        <end position="137"/>
    </location>
</feature>
<dbReference type="SUPFAM" id="SSF46689">
    <property type="entry name" value="Homeodomain-like"/>
    <property type="match status" value="1"/>
</dbReference>
<dbReference type="Pfam" id="PF02805">
    <property type="entry name" value="Ada_Zn_binding"/>
    <property type="match status" value="1"/>
</dbReference>
<proteinExistence type="predicted"/>
<dbReference type="InterPro" id="IPR018060">
    <property type="entry name" value="HTH_AraC"/>
</dbReference>
<dbReference type="SUPFAM" id="SSF57884">
    <property type="entry name" value="Ada DNA repair protein, N-terminal domain (N-Ada 10)"/>
    <property type="match status" value="1"/>
</dbReference>
<organism evidence="7 8">
    <name type="scientific">Neocucurbitaria cava</name>
    <dbReference type="NCBI Taxonomy" id="798079"/>
    <lineage>
        <taxon>Eukaryota</taxon>
        <taxon>Fungi</taxon>
        <taxon>Dikarya</taxon>
        <taxon>Ascomycota</taxon>
        <taxon>Pezizomycotina</taxon>
        <taxon>Dothideomycetes</taxon>
        <taxon>Pleosporomycetidae</taxon>
        <taxon>Pleosporales</taxon>
        <taxon>Pleosporineae</taxon>
        <taxon>Cucurbitariaceae</taxon>
        <taxon>Neocucurbitaria</taxon>
    </lineage>
</organism>
<evidence type="ECO:0000313" key="8">
    <source>
        <dbReference type="Proteomes" id="UP001140560"/>
    </source>
</evidence>
<dbReference type="InterPro" id="IPR035451">
    <property type="entry name" value="Ada-like_dom_sf"/>
</dbReference>
<evidence type="ECO:0000313" key="7">
    <source>
        <dbReference type="EMBL" id="KAJ4372238.1"/>
    </source>
</evidence>
<evidence type="ECO:0000256" key="2">
    <source>
        <dbReference type="ARBA" id="ARBA00022603"/>
    </source>
</evidence>
<keyword evidence="2" id="KW-0808">Transferase</keyword>
<comment type="caution">
    <text evidence="7">The sequence shown here is derived from an EMBL/GenBank/DDBJ whole genome shotgun (WGS) entry which is preliminary data.</text>
</comment>
<reference evidence="7" key="1">
    <citation type="submission" date="2022-10" db="EMBL/GenBank/DDBJ databases">
        <title>Tapping the CABI collections for fungal endophytes: first genome assemblies for Collariella, Neodidymelliopsis, Ascochyta clinopodiicola, Didymella pomorum, Didymosphaeria variabile, Neocosmospora piperis and Neocucurbitaria cava.</title>
        <authorList>
            <person name="Hill R."/>
        </authorList>
    </citation>
    <scope>NUCLEOTIDE SEQUENCE</scope>
    <source>
        <strain evidence="7">IMI 356814</strain>
    </source>
</reference>
<gene>
    <name evidence="7" type="ORF">N0V83_004012</name>
</gene>